<dbReference type="EMBL" id="AAYA01000002">
    <property type="protein sequence ID" value="EBA09643.1"/>
    <property type="molecule type" value="Genomic_DNA"/>
</dbReference>
<dbReference type="Proteomes" id="UP000005713">
    <property type="component" value="Unassembled WGS sequence"/>
</dbReference>
<evidence type="ECO:0008006" key="4">
    <source>
        <dbReference type="Google" id="ProtNLM"/>
    </source>
</evidence>
<protein>
    <recommendedName>
        <fullName evidence="4">DUF454 domain-containing protein</fullName>
    </recommendedName>
</protein>
<dbReference type="PIRSF" id="PIRSF016789">
    <property type="entry name" value="DUF454"/>
    <property type="match status" value="1"/>
</dbReference>
<dbReference type="eggNOG" id="COG2832">
    <property type="taxonomic scope" value="Bacteria"/>
</dbReference>
<dbReference type="Pfam" id="PF04304">
    <property type="entry name" value="DUF454"/>
    <property type="match status" value="1"/>
</dbReference>
<evidence type="ECO:0000313" key="3">
    <source>
        <dbReference type="Proteomes" id="UP000005713"/>
    </source>
</evidence>
<accession>A3JYU0</accession>
<dbReference type="InterPro" id="IPR007401">
    <property type="entry name" value="DUF454"/>
</dbReference>
<keyword evidence="1" id="KW-0472">Membrane</keyword>
<keyword evidence="3" id="KW-1185">Reference proteome</keyword>
<proteinExistence type="predicted"/>
<keyword evidence="1" id="KW-1133">Transmembrane helix</keyword>
<evidence type="ECO:0000256" key="1">
    <source>
        <dbReference type="SAM" id="Phobius"/>
    </source>
</evidence>
<feature type="transmembrane region" description="Helical" evidence="1">
    <location>
        <begin position="81"/>
        <end position="114"/>
    </location>
</feature>
<comment type="caution">
    <text evidence="2">The sequence shown here is derived from an EMBL/GenBank/DDBJ whole genome shotgun (WGS) entry which is preliminary data.</text>
</comment>
<dbReference type="PANTHER" id="PTHR35813:SF1">
    <property type="entry name" value="INNER MEMBRANE PROTEIN YBAN"/>
    <property type="match status" value="1"/>
</dbReference>
<dbReference type="GO" id="GO:0005886">
    <property type="term" value="C:plasma membrane"/>
    <property type="evidence" value="ECO:0007669"/>
    <property type="project" value="TreeGrafter"/>
</dbReference>
<gene>
    <name evidence="2" type="ORF">SSE37_07543</name>
</gene>
<organism evidence="2 3">
    <name type="scientific">Sagittula stellata (strain ATCC 700073 / DSM 11524 / E-37)</name>
    <dbReference type="NCBI Taxonomy" id="388399"/>
    <lineage>
        <taxon>Bacteria</taxon>
        <taxon>Pseudomonadati</taxon>
        <taxon>Pseudomonadota</taxon>
        <taxon>Alphaproteobacteria</taxon>
        <taxon>Rhodobacterales</taxon>
        <taxon>Roseobacteraceae</taxon>
        <taxon>Sagittula</taxon>
    </lineage>
</organism>
<evidence type="ECO:0000313" key="2">
    <source>
        <dbReference type="EMBL" id="EBA09643.1"/>
    </source>
</evidence>
<reference evidence="2 3" key="1">
    <citation type="submission" date="2006-06" db="EMBL/GenBank/DDBJ databases">
        <authorList>
            <person name="Moran M.A."/>
            <person name="Ferriera S."/>
            <person name="Johnson J."/>
            <person name="Kravitz S."/>
            <person name="Beeson K."/>
            <person name="Sutton G."/>
            <person name="Rogers Y.-H."/>
            <person name="Friedman R."/>
            <person name="Frazier M."/>
            <person name="Venter J.C."/>
        </authorList>
    </citation>
    <scope>NUCLEOTIDE SEQUENCE [LARGE SCALE GENOMIC DNA]</scope>
    <source>
        <strain evidence="2 3">E-37</strain>
    </source>
</reference>
<name>A3JYU0_SAGS3</name>
<keyword evidence="1" id="KW-0812">Transmembrane</keyword>
<feature type="transmembrane region" description="Helical" evidence="1">
    <location>
        <begin position="6"/>
        <end position="39"/>
    </location>
</feature>
<dbReference type="AlphaFoldDB" id="A3JYU0"/>
<dbReference type="OrthoDB" id="9816293at2"/>
<sequence>MFARPVWVALGALSLGLGIIGIVLPLLPTTPLVLLAAFCFGKGSPRLRLWLETHRTFGPPIRAWETTGAIARRHKRMALGMMAVTFCIGLILALPTHVLAIQAVCFLGAGTYVWTRPDA</sequence>
<dbReference type="PANTHER" id="PTHR35813">
    <property type="entry name" value="INNER MEMBRANE PROTEIN YBAN"/>
    <property type="match status" value="1"/>
</dbReference>